<dbReference type="RefSeq" id="WP_155112162.1">
    <property type="nucleotide sequence ID" value="NZ_WMIB01000007.1"/>
</dbReference>
<comment type="caution">
    <text evidence="12">The sequence shown here is derived from an EMBL/GenBank/DDBJ whole genome shotgun (WGS) entry which is preliminary data.</text>
</comment>
<evidence type="ECO:0000313" key="13">
    <source>
        <dbReference type="Proteomes" id="UP000434639"/>
    </source>
</evidence>
<keyword evidence="7 9" id="KW-1133">Transmembrane helix</keyword>
<dbReference type="SUPFAM" id="SSF52540">
    <property type="entry name" value="P-loop containing nucleoside triphosphate hydrolases"/>
    <property type="match status" value="1"/>
</dbReference>
<keyword evidence="3" id="KW-1003">Cell membrane</keyword>
<dbReference type="Gene3D" id="1.20.1560.10">
    <property type="entry name" value="ABC transporter type 1, transmembrane domain"/>
    <property type="match status" value="1"/>
</dbReference>
<proteinExistence type="predicted"/>
<evidence type="ECO:0000256" key="5">
    <source>
        <dbReference type="ARBA" id="ARBA00022741"/>
    </source>
</evidence>
<reference evidence="12 13" key="1">
    <citation type="journal article" date="2017" name="Int. J. Syst. Evol. Microbiol.">
        <title>Bacillus mangrovi sp. nov., isolated from a sediment sample from a mangrove forest.</title>
        <authorList>
            <person name="Gupta V."/>
            <person name="Singh P.K."/>
            <person name="Korpole S."/>
            <person name="Tanuku N.R.S."/>
            <person name="Pinnaka A.K."/>
        </authorList>
    </citation>
    <scope>NUCLEOTIDE SEQUENCE [LARGE SCALE GENOMIC DNA]</scope>
    <source>
        <strain evidence="12 13">KCTC 33872</strain>
    </source>
</reference>
<name>A0A7X2S6F8_9BACI</name>
<dbReference type="Pfam" id="PF00664">
    <property type="entry name" value="ABC_membrane"/>
    <property type="match status" value="1"/>
</dbReference>
<dbReference type="FunFam" id="3.40.50.300:FF:000221">
    <property type="entry name" value="Multidrug ABC transporter ATP-binding protein"/>
    <property type="match status" value="1"/>
</dbReference>
<dbReference type="SMART" id="SM00382">
    <property type="entry name" value="AAA"/>
    <property type="match status" value="1"/>
</dbReference>
<dbReference type="GO" id="GO:0015421">
    <property type="term" value="F:ABC-type oligopeptide transporter activity"/>
    <property type="evidence" value="ECO:0007669"/>
    <property type="project" value="TreeGrafter"/>
</dbReference>
<keyword evidence="6 12" id="KW-0067">ATP-binding</keyword>
<feature type="domain" description="ABC transmembrane type-1" evidence="11">
    <location>
        <begin position="17"/>
        <end position="298"/>
    </location>
</feature>
<evidence type="ECO:0000256" key="8">
    <source>
        <dbReference type="ARBA" id="ARBA00023136"/>
    </source>
</evidence>
<dbReference type="EMBL" id="WMIB01000007">
    <property type="protein sequence ID" value="MTH53631.1"/>
    <property type="molecule type" value="Genomic_DNA"/>
</dbReference>
<evidence type="ECO:0000256" key="9">
    <source>
        <dbReference type="SAM" id="Phobius"/>
    </source>
</evidence>
<dbReference type="PROSITE" id="PS50929">
    <property type="entry name" value="ABC_TM1F"/>
    <property type="match status" value="1"/>
</dbReference>
<dbReference type="PROSITE" id="PS50893">
    <property type="entry name" value="ABC_TRANSPORTER_2"/>
    <property type="match status" value="1"/>
</dbReference>
<evidence type="ECO:0000259" key="11">
    <source>
        <dbReference type="PROSITE" id="PS50929"/>
    </source>
</evidence>
<feature type="domain" description="ABC transporter" evidence="10">
    <location>
        <begin position="331"/>
        <end position="564"/>
    </location>
</feature>
<sequence>MTRVFSFLKPYRLPAGLALLLMLAELAVELLQPLIIARIIDEGILQKDLGTVWLWGGVLLAMSVLAFASGITNSFLASRVSQGFAYDIRSSLFKKVQSFAFSNLDEFQPSSLITRVTNDVNTIQMTVFMSLRIMIRAPLLVIGGTVMALFVNARLAMILVIAIPILIFFLLWVMKTGGAMFRAVQERLDRVNGVMKENLSGMRIIKAFLNSGYEIKRFTGAAEDLRKRTASVLRLIEMTMPVLYFVMNAGIIAILWFGASEAAAGGAKVGEVVAVVNYALRITAAISMFSFIIMAFSRTRASSQRVAEVLETESHLLEGQGTASHAADGRVEFRNVGFHYPEMDTPVLANISFTAEAGTSTAIMGSTGSGKSTLFQLIPRLYEPSKGKVLINGHEVETYRLKDLRSGIGYVPQESMLFTGTVKDNIMWGRPDASIDEVVQAAKDAQIHDTIASLPDGYDTLVGQKGVNLSGGQKQRLSIARALIRKPAILLLDDSTSALDLQTERKLLQAISTYSCTVIMITQKISTASVSDQILLLDEGEMAACGSHKELLDRSDMYRRIWQSQSEGVTMHEAL</sequence>
<gene>
    <name evidence="12" type="ORF">GKZ89_09470</name>
</gene>
<dbReference type="Proteomes" id="UP000434639">
    <property type="component" value="Unassembled WGS sequence"/>
</dbReference>
<dbReference type="GO" id="GO:0005524">
    <property type="term" value="F:ATP binding"/>
    <property type="evidence" value="ECO:0007669"/>
    <property type="project" value="UniProtKB-KW"/>
</dbReference>
<evidence type="ECO:0000256" key="4">
    <source>
        <dbReference type="ARBA" id="ARBA00022692"/>
    </source>
</evidence>
<accession>A0A7X2S6F8</accession>
<dbReference type="GO" id="GO:0005886">
    <property type="term" value="C:plasma membrane"/>
    <property type="evidence" value="ECO:0007669"/>
    <property type="project" value="UniProtKB-SubCell"/>
</dbReference>
<dbReference type="InterPro" id="IPR027417">
    <property type="entry name" value="P-loop_NTPase"/>
</dbReference>
<dbReference type="GO" id="GO:0016887">
    <property type="term" value="F:ATP hydrolysis activity"/>
    <property type="evidence" value="ECO:0007669"/>
    <property type="project" value="InterPro"/>
</dbReference>
<keyword evidence="5" id="KW-0547">Nucleotide-binding</keyword>
<dbReference type="InterPro" id="IPR011527">
    <property type="entry name" value="ABC1_TM_dom"/>
</dbReference>
<protein>
    <submittedName>
        <fullName evidence="12">ATP-binding cassette domain-containing protein</fullName>
    </submittedName>
</protein>
<feature type="transmembrane region" description="Helical" evidence="9">
    <location>
        <begin position="278"/>
        <end position="296"/>
    </location>
</feature>
<evidence type="ECO:0000259" key="10">
    <source>
        <dbReference type="PROSITE" id="PS50893"/>
    </source>
</evidence>
<dbReference type="CDD" id="cd18548">
    <property type="entry name" value="ABC_6TM_Tm287_like"/>
    <property type="match status" value="1"/>
</dbReference>
<feature type="transmembrane region" description="Helical" evidence="9">
    <location>
        <begin position="133"/>
        <end position="150"/>
    </location>
</feature>
<dbReference type="InterPro" id="IPR003439">
    <property type="entry name" value="ABC_transporter-like_ATP-bd"/>
</dbReference>
<keyword evidence="2" id="KW-0813">Transport</keyword>
<dbReference type="InterPro" id="IPR039421">
    <property type="entry name" value="Type_1_exporter"/>
</dbReference>
<evidence type="ECO:0000256" key="2">
    <source>
        <dbReference type="ARBA" id="ARBA00022448"/>
    </source>
</evidence>
<dbReference type="InterPro" id="IPR036640">
    <property type="entry name" value="ABC1_TM_sf"/>
</dbReference>
<comment type="subcellular location">
    <subcellularLocation>
        <location evidence="1">Cell membrane</location>
        <topology evidence="1">Multi-pass membrane protein</topology>
    </subcellularLocation>
</comment>
<keyword evidence="8 9" id="KW-0472">Membrane</keyword>
<evidence type="ECO:0000256" key="7">
    <source>
        <dbReference type="ARBA" id="ARBA00022989"/>
    </source>
</evidence>
<dbReference type="InterPro" id="IPR017871">
    <property type="entry name" value="ABC_transporter-like_CS"/>
</dbReference>
<evidence type="ECO:0000313" key="12">
    <source>
        <dbReference type="EMBL" id="MTH53631.1"/>
    </source>
</evidence>
<organism evidence="12 13">
    <name type="scientific">Metabacillus mangrovi</name>
    <dbReference type="NCBI Taxonomy" id="1491830"/>
    <lineage>
        <taxon>Bacteria</taxon>
        <taxon>Bacillati</taxon>
        <taxon>Bacillota</taxon>
        <taxon>Bacilli</taxon>
        <taxon>Bacillales</taxon>
        <taxon>Bacillaceae</taxon>
        <taxon>Metabacillus</taxon>
    </lineage>
</organism>
<dbReference type="Gene3D" id="3.40.50.300">
    <property type="entry name" value="P-loop containing nucleotide triphosphate hydrolases"/>
    <property type="match status" value="1"/>
</dbReference>
<dbReference type="SUPFAM" id="SSF90123">
    <property type="entry name" value="ABC transporter transmembrane region"/>
    <property type="match status" value="1"/>
</dbReference>
<dbReference type="Pfam" id="PF00005">
    <property type="entry name" value="ABC_tran"/>
    <property type="match status" value="1"/>
</dbReference>
<feature type="transmembrane region" description="Helical" evidence="9">
    <location>
        <begin position="156"/>
        <end position="174"/>
    </location>
</feature>
<feature type="transmembrane region" description="Helical" evidence="9">
    <location>
        <begin position="235"/>
        <end position="258"/>
    </location>
</feature>
<evidence type="ECO:0000256" key="6">
    <source>
        <dbReference type="ARBA" id="ARBA00022840"/>
    </source>
</evidence>
<keyword evidence="4 9" id="KW-0812">Transmembrane</keyword>
<dbReference type="PANTHER" id="PTHR43394:SF1">
    <property type="entry name" value="ATP-BINDING CASSETTE SUB-FAMILY B MEMBER 10, MITOCHONDRIAL"/>
    <property type="match status" value="1"/>
</dbReference>
<dbReference type="OrthoDB" id="9770415at2"/>
<evidence type="ECO:0000256" key="1">
    <source>
        <dbReference type="ARBA" id="ARBA00004651"/>
    </source>
</evidence>
<dbReference type="AlphaFoldDB" id="A0A7X2S6F8"/>
<dbReference type="InterPro" id="IPR003593">
    <property type="entry name" value="AAA+_ATPase"/>
</dbReference>
<feature type="transmembrane region" description="Helical" evidence="9">
    <location>
        <begin position="51"/>
        <end position="71"/>
    </location>
</feature>
<dbReference type="PROSITE" id="PS00211">
    <property type="entry name" value="ABC_TRANSPORTER_1"/>
    <property type="match status" value="1"/>
</dbReference>
<keyword evidence="13" id="KW-1185">Reference proteome</keyword>
<dbReference type="PANTHER" id="PTHR43394">
    <property type="entry name" value="ATP-DEPENDENT PERMEASE MDL1, MITOCHONDRIAL"/>
    <property type="match status" value="1"/>
</dbReference>
<evidence type="ECO:0000256" key="3">
    <source>
        <dbReference type="ARBA" id="ARBA00022475"/>
    </source>
</evidence>